<dbReference type="Proteomes" id="UP000515349">
    <property type="component" value="Chromosome"/>
</dbReference>
<dbReference type="Proteomes" id="UP000539710">
    <property type="component" value="Unassembled WGS sequence"/>
</dbReference>
<evidence type="ECO:0000313" key="4">
    <source>
        <dbReference type="EMBL" id="QMS97910.1"/>
    </source>
</evidence>
<evidence type="ECO:0000259" key="2">
    <source>
        <dbReference type="Pfam" id="PF12969"/>
    </source>
</evidence>
<evidence type="ECO:0000313" key="6">
    <source>
        <dbReference type="Proteomes" id="UP000539710"/>
    </source>
</evidence>
<keyword evidence="6" id="KW-1185">Reference proteome</keyword>
<dbReference type="RefSeq" id="WP_181886861.1">
    <property type="nucleotide sequence ID" value="NZ_CP059472.1"/>
</dbReference>
<feature type="chain" id="PRO_5044656371" evidence="1">
    <location>
        <begin position="19"/>
        <end position="642"/>
    </location>
</feature>
<reference evidence="4 5" key="1">
    <citation type="submission" date="2020-07" db="EMBL/GenBank/DDBJ databases">
        <title>Chryseobacterium sp.cx-624.</title>
        <authorList>
            <person name="Yang C."/>
        </authorList>
    </citation>
    <scope>NUCLEOTIDE SEQUENCE [LARGE SCALE GENOMIC DNA]</scope>
    <source>
        <strain evidence="4">Cx-624</strain>
        <strain evidence="5">cx-624</strain>
    </source>
</reference>
<proteinExistence type="predicted"/>
<reference evidence="6" key="2">
    <citation type="submission" date="2020-07" db="EMBL/GenBank/DDBJ databases">
        <title>Flavobacterium sp. xlx-214.</title>
        <authorList>
            <person name="Yang C."/>
        </authorList>
    </citation>
    <scope>NUCLEOTIDE SEQUENCE [LARGE SCALE GENOMIC DNA]</scope>
    <source>
        <strain evidence="6">CX-624</strain>
    </source>
</reference>
<dbReference type="Gene3D" id="3.10.620.30">
    <property type="match status" value="1"/>
</dbReference>
<protein>
    <submittedName>
        <fullName evidence="4">DUF3857 domain-containing protein</fullName>
    </submittedName>
</protein>
<dbReference type="InterPro" id="IPR024618">
    <property type="entry name" value="DUF3857"/>
</dbReference>
<dbReference type="EMBL" id="CP059472">
    <property type="protein sequence ID" value="QMS97910.1"/>
    <property type="molecule type" value="Genomic_DNA"/>
</dbReference>
<dbReference type="Gene3D" id="2.60.120.1130">
    <property type="match status" value="1"/>
</dbReference>
<feature type="signal peptide" evidence="1">
    <location>
        <begin position="1"/>
        <end position="18"/>
    </location>
</feature>
<evidence type="ECO:0000313" key="5">
    <source>
        <dbReference type="Proteomes" id="UP000515349"/>
    </source>
</evidence>
<dbReference type="AlphaFoldDB" id="A0A7D7QV90"/>
<dbReference type="Pfam" id="PF12969">
    <property type="entry name" value="DUF3857"/>
    <property type="match status" value="1"/>
</dbReference>
<gene>
    <name evidence="4" type="ORF">H1R16_09305</name>
    <name evidence="3" type="ORF">H2507_06135</name>
</gene>
<evidence type="ECO:0000256" key="1">
    <source>
        <dbReference type="SAM" id="SignalP"/>
    </source>
</evidence>
<sequence>MKKNLFVLTLFMFVFANAQNKFRETPKLTTEDLKSERSSKFTDAPAEVLFKSSHFLIDYNGHMYQKVSRRVKVYNKDNAAEYLSHEIALYDNKRDPPETLSELKAFTYNYENGDIVPTKIPRDERYKSKEDKNYTVTKFTFPNVKNGSVVEYSYIIKTPFLGSTPKILIEEAIPVRYSEFVLDTPTILAYTINYSGTLSPSQRIVEEKPMFGKPYQTYRFAFENIAPFQNEKYVLNNTNYRTGLMAELNSSMIDNKFTSYAISWSDIRKRLYEHSNFGLELKKLNSVKDVLPSEIKTIPVALERADAILKFVQKDFTWNGERSVFTDRGIKNLLSAKVGNSAEINLLLTQLLQDAGLKAEPVVLATVDQGTLLSYAPSISKLNYVIAAVYVNGKNHLLDATQKQSEIDMISPDALNYSGFIMTPKEAVEINMRYPYRSKTILSVDAIMNPDGTFGGNFKDRDTKLYAMMVNSRYNSDKAGFASSYKDTYKFPITNLKQGVQGNNDFETSFDFTSDSFVDAIGSKLVFNPLLFLYSQNHNFDQKEPRKAPLEFYSAYDRTKKVTITIPDNFEFQNVPKSKKFRTDDNALQYSYVVTQNGNKLTVETTVSIDDSVYPKEYYPAFVQIFNNITKQEAQVVTVVKK</sequence>
<organism evidence="4 5">
    <name type="scientific">Marnyiella aurantia</name>
    <dbReference type="NCBI Taxonomy" id="2758037"/>
    <lineage>
        <taxon>Bacteria</taxon>
        <taxon>Pseudomonadati</taxon>
        <taxon>Bacteroidota</taxon>
        <taxon>Flavobacteriia</taxon>
        <taxon>Flavobacteriales</taxon>
        <taxon>Weeksellaceae</taxon>
        <taxon>Marnyiella</taxon>
    </lineage>
</organism>
<evidence type="ECO:0000313" key="3">
    <source>
        <dbReference type="EMBL" id="MBA5246741.1"/>
    </source>
</evidence>
<accession>A0A7D7QV90</accession>
<name>A0A7D7QV90_9FLAO</name>
<reference evidence="3" key="3">
    <citation type="submission" date="2020-07" db="EMBL/GenBank/DDBJ databases">
        <authorList>
            <person name="Yang C."/>
        </authorList>
    </citation>
    <scope>NUCLEOTIDE SEQUENCE</scope>
    <source>
        <strain evidence="3">Cx-624</strain>
    </source>
</reference>
<keyword evidence="1" id="KW-0732">Signal</keyword>
<dbReference type="EMBL" id="JACEUX010000002">
    <property type="protein sequence ID" value="MBA5246741.1"/>
    <property type="molecule type" value="Genomic_DNA"/>
</dbReference>
<dbReference type="KEGG" id="cbau:H1R16_09305"/>
<dbReference type="Gene3D" id="2.60.40.3140">
    <property type="match status" value="1"/>
</dbReference>
<feature type="domain" description="DUF3857" evidence="2">
    <location>
        <begin position="61"/>
        <end position="228"/>
    </location>
</feature>